<keyword evidence="7" id="KW-0594">Phospholipid biosynthesis</keyword>
<dbReference type="PANTHER" id="PTHR45780:SF2">
    <property type="entry name" value="ETHANOLAMINE-PHOSPHATE CYTIDYLYLTRANSFERASE"/>
    <property type="match status" value="1"/>
</dbReference>
<keyword evidence="5" id="KW-0548">Nucleotidyltransferase</keyword>
<evidence type="ECO:0000256" key="3">
    <source>
        <dbReference type="ARBA" id="ARBA00022516"/>
    </source>
</evidence>
<evidence type="ECO:0000313" key="13">
    <source>
        <dbReference type="EMBL" id="PSV98582.1"/>
    </source>
</evidence>
<dbReference type="RefSeq" id="WP_107236771.1">
    <property type="nucleotide sequence ID" value="NZ_PYLW01000003.1"/>
</dbReference>
<accession>A0A2T3MNW0</accession>
<dbReference type="Gene3D" id="3.90.1200.10">
    <property type="match status" value="1"/>
</dbReference>
<dbReference type="EMBL" id="PYLW01000003">
    <property type="protein sequence ID" value="PSV98582.1"/>
    <property type="molecule type" value="Genomic_DNA"/>
</dbReference>
<comment type="pathway">
    <text evidence="9">Phospholipid metabolism; phosphatidylethanolamine biosynthesis; phosphatidylethanolamine from ethanolamine: step 2/3.</text>
</comment>
<keyword evidence="4" id="KW-0808">Transferase</keyword>
<dbReference type="PANTHER" id="PTHR45780">
    <property type="entry name" value="ETHANOLAMINE-PHOSPHATE CYTIDYLYLTRANSFERASE"/>
    <property type="match status" value="1"/>
</dbReference>
<dbReference type="UniPathway" id="UPA00558">
    <property type="reaction ID" value="UER00742"/>
</dbReference>
<name>A0A2T3MNW0_9GAMM</name>
<feature type="domain" description="Cytidyltransferase-like" evidence="12">
    <location>
        <begin position="8"/>
        <end position="99"/>
    </location>
</feature>
<comment type="pathway">
    <text evidence="1">Lipid metabolism.</text>
</comment>
<keyword evidence="6" id="KW-0443">Lipid metabolism</keyword>
<dbReference type="GO" id="GO:0006646">
    <property type="term" value="P:phosphatidylethanolamine biosynthetic process"/>
    <property type="evidence" value="ECO:0007669"/>
    <property type="project" value="UniProtKB-UniPathway"/>
</dbReference>
<dbReference type="Proteomes" id="UP000241954">
    <property type="component" value="Unassembled WGS sequence"/>
</dbReference>
<comment type="similarity">
    <text evidence="2">Belongs to the cytidylyltransferase family.</text>
</comment>
<dbReference type="EC" id="2.7.7.14" evidence="10"/>
<comment type="caution">
    <text evidence="13">The sequence shown here is derived from an EMBL/GenBank/DDBJ whole genome shotgun (WGS) entry which is preliminary data.</text>
</comment>
<proteinExistence type="inferred from homology"/>
<dbReference type="InterPro" id="IPR004821">
    <property type="entry name" value="Cyt_trans-like"/>
</dbReference>
<gene>
    <name evidence="13" type="ORF">C9I88_03895</name>
</gene>
<evidence type="ECO:0000256" key="7">
    <source>
        <dbReference type="ARBA" id="ARBA00023209"/>
    </source>
</evidence>
<evidence type="ECO:0000256" key="2">
    <source>
        <dbReference type="ARBA" id="ARBA00010101"/>
    </source>
</evidence>
<evidence type="ECO:0000259" key="12">
    <source>
        <dbReference type="Pfam" id="PF01467"/>
    </source>
</evidence>
<evidence type="ECO:0000256" key="6">
    <source>
        <dbReference type="ARBA" id="ARBA00023098"/>
    </source>
</evidence>
<evidence type="ECO:0000256" key="8">
    <source>
        <dbReference type="ARBA" id="ARBA00023264"/>
    </source>
</evidence>
<dbReference type="InterPro" id="IPR011009">
    <property type="entry name" value="Kinase-like_dom_sf"/>
</dbReference>
<evidence type="ECO:0000256" key="1">
    <source>
        <dbReference type="ARBA" id="ARBA00005189"/>
    </source>
</evidence>
<dbReference type="GO" id="GO:0004306">
    <property type="term" value="F:ethanolamine-phosphate cytidylyltransferase activity"/>
    <property type="evidence" value="ECO:0007669"/>
    <property type="project" value="UniProtKB-EC"/>
</dbReference>
<evidence type="ECO:0000256" key="9">
    <source>
        <dbReference type="ARBA" id="ARBA00024191"/>
    </source>
</evidence>
<evidence type="ECO:0000313" key="14">
    <source>
        <dbReference type="Proteomes" id="UP000241954"/>
    </source>
</evidence>
<sequence length="372" mass="42629">MMKKIIYTSGVFDLLHASHIRALKAAKAQGGKDAILVVGVATDEDTLAYKRCPVIPYDQRIKMLESLDFVDKVITAPLFTSEQFYSFFNIDLHVQGEDDAGDIDYYKGGKDINIMKFIGRDPIESTTSCISRLDDIIGKDFVVEPLNGGISNMTWKISSQKFNRKYVLKYLQASTVESFSLRHDCIILGGTFALYEYIEGLVGHVTSKEMVDYFTHKITMIEKSEIDNICHDINMVAPSLMNLLTNEDKEKLIDFGFLEHVFLSDVKWAWCHNDLVRENIINTGSGIKFIDWEYADLAPIDMDVASCVVNDVIDFNDLPDELFNKKLISIFVVFQCMAWRAWYDKNKDKSNEQILNMYNKKIDEYLEVYAHV</sequence>
<dbReference type="NCBIfam" id="TIGR00125">
    <property type="entry name" value="cyt_tran_rel"/>
    <property type="match status" value="1"/>
</dbReference>
<evidence type="ECO:0000256" key="10">
    <source>
        <dbReference type="ARBA" id="ARBA00024221"/>
    </source>
</evidence>
<dbReference type="Pfam" id="PF01633">
    <property type="entry name" value="Choline_kinase"/>
    <property type="match status" value="1"/>
</dbReference>
<evidence type="ECO:0000256" key="11">
    <source>
        <dbReference type="ARBA" id="ARBA00031473"/>
    </source>
</evidence>
<organism evidence="13 14">
    <name type="scientific">Photobacterium iliopiscarium</name>
    <dbReference type="NCBI Taxonomy" id="56192"/>
    <lineage>
        <taxon>Bacteria</taxon>
        <taxon>Pseudomonadati</taxon>
        <taxon>Pseudomonadota</taxon>
        <taxon>Gammaproteobacteria</taxon>
        <taxon>Vibrionales</taxon>
        <taxon>Vibrionaceae</taxon>
        <taxon>Photobacterium</taxon>
    </lineage>
</organism>
<keyword evidence="3" id="KW-0444">Lipid biosynthesis</keyword>
<keyword evidence="8" id="KW-1208">Phospholipid metabolism</keyword>
<evidence type="ECO:0000256" key="4">
    <source>
        <dbReference type="ARBA" id="ARBA00022679"/>
    </source>
</evidence>
<evidence type="ECO:0000256" key="5">
    <source>
        <dbReference type="ARBA" id="ARBA00022695"/>
    </source>
</evidence>
<dbReference type="InterPro" id="IPR044608">
    <property type="entry name" value="Ect1/PCYT2"/>
</dbReference>
<dbReference type="GO" id="GO:0005737">
    <property type="term" value="C:cytoplasm"/>
    <property type="evidence" value="ECO:0007669"/>
    <property type="project" value="TreeGrafter"/>
</dbReference>
<dbReference type="AlphaFoldDB" id="A0A2T3MNW0"/>
<reference evidence="13 14" key="1">
    <citation type="submission" date="2018-01" db="EMBL/GenBank/DDBJ databases">
        <title>Whole genome sequencing of Histamine producing bacteria.</title>
        <authorList>
            <person name="Butler K."/>
        </authorList>
    </citation>
    <scope>NUCLEOTIDE SEQUENCE [LARGE SCALE GENOMIC DNA]</scope>
    <source>
        <strain evidence="13 14">NCIMB 13481</strain>
    </source>
</reference>
<dbReference type="Gene3D" id="3.40.50.620">
    <property type="entry name" value="HUPs"/>
    <property type="match status" value="1"/>
</dbReference>
<dbReference type="InterPro" id="IPR014729">
    <property type="entry name" value="Rossmann-like_a/b/a_fold"/>
</dbReference>
<protein>
    <recommendedName>
        <fullName evidence="10">ethanolamine-phosphate cytidylyltransferase</fullName>
        <ecNumber evidence="10">2.7.7.14</ecNumber>
    </recommendedName>
    <alternativeName>
        <fullName evidence="11">CTP:phosphoethanolamine cytidylyltransferase</fullName>
    </alternativeName>
</protein>
<dbReference type="SUPFAM" id="SSF52374">
    <property type="entry name" value="Nucleotidylyl transferase"/>
    <property type="match status" value="1"/>
</dbReference>
<dbReference type="SUPFAM" id="SSF56112">
    <property type="entry name" value="Protein kinase-like (PK-like)"/>
    <property type="match status" value="1"/>
</dbReference>
<dbReference type="Pfam" id="PF01467">
    <property type="entry name" value="CTP_transf_like"/>
    <property type="match status" value="1"/>
</dbReference>